<evidence type="ECO:0000256" key="1">
    <source>
        <dbReference type="SAM" id="Phobius"/>
    </source>
</evidence>
<evidence type="ECO:0000313" key="2">
    <source>
        <dbReference type="EMBL" id="KAF9881071.1"/>
    </source>
</evidence>
<dbReference type="OrthoDB" id="3248909at2759"/>
<accession>A0A9P6LQ08</accession>
<protein>
    <submittedName>
        <fullName evidence="2">Uncharacterized protein</fullName>
    </submittedName>
</protein>
<reference evidence="2" key="1">
    <citation type="submission" date="2020-03" db="EMBL/GenBank/DDBJ databases">
        <authorList>
            <person name="He L."/>
        </authorList>
    </citation>
    <scope>NUCLEOTIDE SEQUENCE</scope>
    <source>
        <strain evidence="2">CkLH20</strain>
    </source>
</reference>
<dbReference type="GeneID" id="62157014"/>
<dbReference type="Pfam" id="PF11915">
    <property type="entry name" value="DUF3433"/>
    <property type="match status" value="2"/>
</dbReference>
<dbReference type="AlphaFoldDB" id="A0A9P6LQ08"/>
<dbReference type="EMBL" id="JAATWM020000003">
    <property type="protein sequence ID" value="KAF9881071.1"/>
    <property type="molecule type" value="Genomic_DNA"/>
</dbReference>
<evidence type="ECO:0000313" key="3">
    <source>
        <dbReference type="Proteomes" id="UP000781932"/>
    </source>
</evidence>
<sequence>MGFKSPVVREAQLLGNQDGSGDEKKNLMDSFVWLQSKDKQCRHKHGWKPLTLSASVLFCFALASFTLAVIIEILAQQSKKNGGLALSPTLDDIPSYAKFAYLFLPTIVAVIYSLLWSWIDLDVKRIQPWLEMSRPEGATAMRSIFLDYPYDFVAFAPIKAARRRHWAVFYSGLVMVIIFWLITPLQSAILGSGPVNVRREVIVSSSQATLPGSEQVYSMDQSILNEGYAITWLKQSLPPFTTSEYTLLPFAVESDTSQARLTNWTGSTVKYWTELECWPAASFYNKPDYDFLDGRGCNASEVPALNVNPVPGAPFKMQYFGYHPSDWADYWLSMACSKSTIHQFLAVWARYETEREVVGAFCETNYFKQQVNATVSASTKEPVEGSVVPTGPREKLLPTEFNSSSFEHLLGAGVSPVEISVQRDLPFNHLLEQHYQIGHFGLDWPSSPLVGFAIGLAWKTHNITTLDVFRNETLMGQAYNMTHQLLFSLAFRRMLNASEESTTPGTMEFEQYGIIVSRLYSAVVEGLLAVVGLFSVLLWWHGKRAPSRLSMDPASLGSLISICQNSSVLLDKFTGMGCFTDEKLRDSFDGTMLYLSCGCQSRSGQTVIQVVDSRAEFVESQRISLPDADSAYSMGHYSPYKPLALRREVGAAVTLSMVGAVVALVYLKMVERRIDGLLRPTTNFEVLQILENYIPTIFATLLEPFWVLVNRLLCILQPFRDLWSGQRPGKGSINSRYTSVPPQFVLWRAAKSGHIVLVAICLVALLSNLLAVGLGGLFNERPITVNTSCDFRQRMKPTFNNDSILSHESWRFFSANVITYEVPFWIAMNNLSQGTPLPPWVNHEYYFQPFSAISDELSRTESFTARTRGFGVVPSCSAMDMMKSKVFAPVMNYTIAREGVSNCSSTIQMDELNLDRTLYPVDPFGPSTAEAVKVFSGQGPLSPCQVPLVFSWFRSPDIRRKNESTMETWSIVCEPIFTTSMFDVTVDTDGYVLNAVQASEPSTRLDDPLTTNNTDVISIYLNNLVRDNARIHWHNNTYASDWMNYLLKIRPETADILQPLSTPNTTALLPPIEFTYRQLYALLLSQKPEWFNNFTEPVTITGTRRSSDTRIFMDDVALAISVTVLGLNIIVAIALYGGSINHFLPRLPTTIGSLLAYVAPSRMLREYDGPNSLEATTFSFGRYVGDDGHAHVGIEMDPFVVRVKLSALKKGDTEPRTGLARRVLGRRKPRRGDTWL</sequence>
<feature type="transmembrane region" description="Helical" evidence="1">
    <location>
        <begin position="165"/>
        <end position="182"/>
    </location>
</feature>
<feature type="transmembrane region" description="Helical" evidence="1">
    <location>
        <begin position="1116"/>
        <end position="1136"/>
    </location>
</feature>
<keyword evidence="1" id="KW-1133">Transmembrane helix</keyword>
<dbReference type="Proteomes" id="UP000781932">
    <property type="component" value="Unassembled WGS sequence"/>
</dbReference>
<keyword evidence="1" id="KW-0472">Membrane</keyword>
<proteinExistence type="predicted"/>
<dbReference type="RefSeq" id="XP_038750532.1">
    <property type="nucleotide sequence ID" value="XM_038883940.1"/>
</dbReference>
<name>A0A9P6LQ08_9PEZI</name>
<comment type="caution">
    <text evidence="2">The sequence shown here is derived from an EMBL/GenBank/DDBJ whole genome shotgun (WGS) entry which is preliminary data.</text>
</comment>
<dbReference type="PANTHER" id="PTHR37544:SF3">
    <property type="entry name" value="SPRAY"/>
    <property type="match status" value="1"/>
</dbReference>
<dbReference type="InterPro" id="IPR021840">
    <property type="entry name" value="DUF3433"/>
</dbReference>
<gene>
    <name evidence="2" type="ORF">CkaCkLH20_01221</name>
</gene>
<reference evidence="2" key="2">
    <citation type="submission" date="2020-11" db="EMBL/GenBank/DDBJ databases">
        <title>Whole genome sequencing of Colletotrichum sp.</title>
        <authorList>
            <person name="Li H."/>
        </authorList>
    </citation>
    <scope>NUCLEOTIDE SEQUENCE</scope>
    <source>
        <strain evidence="2">CkLH20</strain>
    </source>
</reference>
<feature type="transmembrane region" description="Helical" evidence="1">
    <location>
        <begin position="96"/>
        <end position="119"/>
    </location>
</feature>
<feature type="transmembrane region" description="Helical" evidence="1">
    <location>
        <begin position="52"/>
        <end position="75"/>
    </location>
</feature>
<feature type="transmembrane region" description="Helical" evidence="1">
    <location>
        <begin position="519"/>
        <end position="540"/>
    </location>
</feature>
<keyword evidence="1" id="KW-0812">Transmembrane</keyword>
<feature type="transmembrane region" description="Helical" evidence="1">
    <location>
        <begin position="649"/>
        <end position="667"/>
    </location>
</feature>
<organism evidence="2 3">
    <name type="scientific">Colletotrichum karsti</name>
    <dbReference type="NCBI Taxonomy" id="1095194"/>
    <lineage>
        <taxon>Eukaryota</taxon>
        <taxon>Fungi</taxon>
        <taxon>Dikarya</taxon>
        <taxon>Ascomycota</taxon>
        <taxon>Pezizomycotina</taxon>
        <taxon>Sordariomycetes</taxon>
        <taxon>Hypocreomycetidae</taxon>
        <taxon>Glomerellales</taxon>
        <taxon>Glomerellaceae</taxon>
        <taxon>Colletotrichum</taxon>
        <taxon>Colletotrichum boninense species complex</taxon>
    </lineage>
</organism>
<dbReference type="PANTHER" id="PTHR37544">
    <property type="entry name" value="SPRAY-RELATED"/>
    <property type="match status" value="1"/>
</dbReference>
<feature type="transmembrane region" description="Helical" evidence="1">
    <location>
        <begin position="755"/>
        <end position="778"/>
    </location>
</feature>
<keyword evidence="3" id="KW-1185">Reference proteome</keyword>